<keyword evidence="2" id="KW-1185">Reference proteome</keyword>
<dbReference type="WBParaSite" id="EVEC_0001331301-mRNA-1">
    <property type="protein sequence ID" value="EVEC_0001331301-mRNA-1"/>
    <property type="gene ID" value="EVEC_0001331301"/>
</dbReference>
<dbReference type="EMBL" id="UXUI01014740">
    <property type="protein sequence ID" value="VDD97707.1"/>
    <property type="molecule type" value="Genomic_DNA"/>
</dbReference>
<dbReference type="Proteomes" id="UP000274131">
    <property type="component" value="Unassembled WGS sequence"/>
</dbReference>
<protein>
    <submittedName>
        <fullName evidence="3">Transposase</fullName>
    </submittedName>
</protein>
<proteinExistence type="predicted"/>
<reference evidence="1 2" key="2">
    <citation type="submission" date="2018-10" db="EMBL/GenBank/DDBJ databases">
        <authorList>
            <consortium name="Pathogen Informatics"/>
        </authorList>
    </citation>
    <scope>NUCLEOTIDE SEQUENCE [LARGE SCALE GENOMIC DNA]</scope>
</reference>
<evidence type="ECO:0000313" key="2">
    <source>
        <dbReference type="Proteomes" id="UP000274131"/>
    </source>
</evidence>
<evidence type="ECO:0000313" key="3">
    <source>
        <dbReference type="WBParaSite" id="EVEC_0001331301-mRNA-1"/>
    </source>
</evidence>
<reference evidence="3" key="1">
    <citation type="submission" date="2017-02" db="UniProtKB">
        <authorList>
            <consortium name="WormBaseParasite"/>
        </authorList>
    </citation>
    <scope>IDENTIFICATION</scope>
</reference>
<sequence length="68" mass="7311">MVVVDDGDEDDAVAVAFAAQAVWPSCLVDRPAGRQDGLRLNSAKPTDWSAGDVVRLIHSAKETERAFN</sequence>
<accession>A0A0N4VQL2</accession>
<evidence type="ECO:0000313" key="1">
    <source>
        <dbReference type="EMBL" id="VDD97707.1"/>
    </source>
</evidence>
<name>A0A0N4VQL2_ENTVE</name>
<gene>
    <name evidence="1" type="ORF">EVEC_LOCUS12458</name>
</gene>
<organism evidence="3">
    <name type="scientific">Enterobius vermicularis</name>
    <name type="common">Human pinworm</name>
    <dbReference type="NCBI Taxonomy" id="51028"/>
    <lineage>
        <taxon>Eukaryota</taxon>
        <taxon>Metazoa</taxon>
        <taxon>Ecdysozoa</taxon>
        <taxon>Nematoda</taxon>
        <taxon>Chromadorea</taxon>
        <taxon>Rhabditida</taxon>
        <taxon>Spirurina</taxon>
        <taxon>Oxyuridomorpha</taxon>
        <taxon>Oxyuroidea</taxon>
        <taxon>Oxyuridae</taxon>
        <taxon>Enterobius</taxon>
    </lineage>
</organism>
<dbReference type="AlphaFoldDB" id="A0A0N4VQL2"/>